<name>A0A841KYD8_9FIRM</name>
<organism evidence="2 3">
    <name type="scientific">Anaerosolibacter carboniphilus</name>
    <dbReference type="NCBI Taxonomy" id="1417629"/>
    <lineage>
        <taxon>Bacteria</taxon>
        <taxon>Bacillati</taxon>
        <taxon>Bacillota</taxon>
        <taxon>Clostridia</taxon>
        <taxon>Peptostreptococcales</taxon>
        <taxon>Thermotaleaceae</taxon>
        <taxon>Anaerosolibacter</taxon>
    </lineage>
</organism>
<keyword evidence="1" id="KW-1133">Transmembrane helix</keyword>
<evidence type="ECO:0000256" key="1">
    <source>
        <dbReference type="SAM" id="Phobius"/>
    </source>
</evidence>
<dbReference type="Proteomes" id="UP000579281">
    <property type="component" value="Unassembled WGS sequence"/>
</dbReference>
<reference evidence="2 3" key="1">
    <citation type="submission" date="2020-08" db="EMBL/GenBank/DDBJ databases">
        <title>Genomic Encyclopedia of Type Strains, Phase IV (KMG-IV): sequencing the most valuable type-strain genomes for metagenomic binning, comparative biology and taxonomic classification.</title>
        <authorList>
            <person name="Goeker M."/>
        </authorList>
    </citation>
    <scope>NUCLEOTIDE SEQUENCE [LARGE SCALE GENOMIC DNA]</scope>
    <source>
        <strain evidence="2 3">DSM 103526</strain>
    </source>
</reference>
<proteinExistence type="predicted"/>
<dbReference type="RefSeq" id="WP_184312856.1">
    <property type="nucleotide sequence ID" value="NZ_JACHEN010000037.1"/>
</dbReference>
<feature type="transmembrane region" description="Helical" evidence="1">
    <location>
        <begin position="237"/>
        <end position="253"/>
    </location>
</feature>
<evidence type="ECO:0000313" key="3">
    <source>
        <dbReference type="Proteomes" id="UP000579281"/>
    </source>
</evidence>
<dbReference type="GO" id="GO:0005886">
    <property type="term" value="C:plasma membrane"/>
    <property type="evidence" value="ECO:0007669"/>
    <property type="project" value="UniProtKB-SubCell"/>
</dbReference>
<accession>A0A841KYD8</accession>
<comment type="caution">
    <text evidence="2">The sequence shown here is derived from an EMBL/GenBank/DDBJ whole genome shotgun (WGS) entry which is preliminary data.</text>
</comment>
<feature type="transmembrane region" description="Helical" evidence="1">
    <location>
        <begin position="208"/>
        <end position="225"/>
    </location>
</feature>
<dbReference type="Pfam" id="PF12679">
    <property type="entry name" value="ABC2_membrane_2"/>
    <property type="match status" value="1"/>
</dbReference>
<evidence type="ECO:0000313" key="2">
    <source>
        <dbReference type="EMBL" id="MBB6218367.1"/>
    </source>
</evidence>
<keyword evidence="1" id="KW-0812">Transmembrane</keyword>
<sequence>MTIFKYELKQLKKNIIIWALSMGGLIFLMLPVYIGFSSSGNITMIDAMRNNPLLDVLGVSASFITTPIGMLSFLGSFAMTAAAIHGMSIAFSSHTKEYTSKSAEFLLTKPHSRGEVFWGKFFACVVDSLIVGAAYIIGAALALLTIKDISIDWWSFILIAKTLVLVELMFVVFGTVAGTFFSNVRTPVLISSCVMLALFCLSTMSKKINLPILGYLTPFAFFSPIDIVETRFYEWNFVVWYVVLGAGLLLISYKKFLKKDIVFGG</sequence>
<feature type="transmembrane region" description="Helical" evidence="1">
    <location>
        <begin position="15"/>
        <end position="36"/>
    </location>
</feature>
<gene>
    <name evidence="2" type="ORF">HNQ80_004531</name>
</gene>
<feature type="transmembrane region" description="Helical" evidence="1">
    <location>
        <begin position="184"/>
        <end position="201"/>
    </location>
</feature>
<protein>
    <submittedName>
        <fullName evidence="2">ABC-2 type transport system permease protein</fullName>
    </submittedName>
</protein>
<keyword evidence="1" id="KW-0472">Membrane</keyword>
<feature type="transmembrane region" description="Helical" evidence="1">
    <location>
        <begin position="56"/>
        <end position="84"/>
    </location>
</feature>
<keyword evidence="3" id="KW-1185">Reference proteome</keyword>
<dbReference type="GO" id="GO:0140359">
    <property type="term" value="F:ABC-type transporter activity"/>
    <property type="evidence" value="ECO:0007669"/>
    <property type="project" value="InterPro"/>
</dbReference>
<dbReference type="EMBL" id="JACHEN010000037">
    <property type="protein sequence ID" value="MBB6218367.1"/>
    <property type="molecule type" value="Genomic_DNA"/>
</dbReference>
<dbReference type="AlphaFoldDB" id="A0A841KYD8"/>
<feature type="transmembrane region" description="Helical" evidence="1">
    <location>
        <begin position="117"/>
        <end position="144"/>
    </location>
</feature>
<feature type="transmembrane region" description="Helical" evidence="1">
    <location>
        <begin position="156"/>
        <end position="178"/>
    </location>
</feature>